<evidence type="ECO:0000313" key="3">
    <source>
        <dbReference type="WBParaSite" id="PSAMB.scaffold5069size12742.g25814.t1"/>
    </source>
</evidence>
<sequence>MSNARVDRPPFEARIPARAKRLTPAVDGGARPDGECAIAAFTIRAPETTGDLAATARRLDDAKAAASSDAERETADAILPRFLPLPPPPPPPLDRRPAEREWNDLGRHRRRRWVMGASYTRKPGWPSLSVNGASFEAIC</sequence>
<feature type="compositionally biased region" description="Basic and acidic residues" evidence="1">
    <location>
        <begin position="93"/>
        <end position="102"/>
    </location>
</feature>
<keyword evidence="2" id="KW-1185">Reference proteome</keyword>
<dbReference type="AlphaFoldDB" id="A0A914WSA4"/>
<feature type="region of interest" description="Disordered" evidence="1">
    <location>
        <begin position="80"/>
        <end position="102"/>
    </location>
</feature>
<name>A0A914WSA4_9BILA</name>
<reference evidence="3" key="1">
    <citation type="submission" date="2022-11" db="UniProtKB">
        <authorList>
            <consortium name="WormBaseParasite"/>
        </authorList>
    </citation>
    <scope>IDENTIFICATION</scope>
</reference>
<dbReference type="WBParaSite" id="PSAMB.scaffold5069size12742.g25814.t1">
    <property type="protein sequence ID" value="PSAMB.scaffold5069size12742.g25814.t1"/>
    <property type="gene ID" value="PSAMB.scaffold5069size12742.g25814"/>
</dbReference>
<protein>
    <submittedName>
        <fullName evidence="3">Uncharacterized protein</fullName>
    </submittedName>
</protein>
<proteinExistence type="predicted"/>
<accession>A0A914WSA4</accession>
<evidence type="ECO:0000256" key="1">
    <source>
        <dbReference type="SAM" id="MobiDB-lite"/>
    </source>
</evidence>
<evidence type="ECO:0000313" key="2">
    <source>
        <dbReference type="Proteomes" id="UP000887566"/>
    </source>
</evidence>
<dbReference type="Proteomes" id="UP000887566">
    <property type="component" value="Unplaced"/>
</dbReference>
<organism evidence="2 3">
    <name type="scientific">Plectus sambesii</name>
    <dbReference type="NCBI Taxonomy" id="2011161"/>
    <lineage>
        <taxon>Eukaryota</taxon>
        <taxon>Metazoa</taxon>
        <taxon>Ecdysozoa</taxon>
        <taxon>Nematoda</taxon>
        <taxon>Chromadorea</taxon>
        <taxon>Plectida</taxon>
        <taxon>Plectina</taxon>
        <taxon>Plectoidea</taxon>
        <taxon>Plectidae</taxon>
        <taxon>Plectus</taxon>
    </lineage>
</organism>
<feature type="compositionally biased region" description="Pro residues" evidence="1">
    <location>
        <begin position="83"/>
        <end position="92"/>
    </location>
</feature>